<gene>
    <name evidence="2" type="ORF">AVEN_89322_1</name>
</gene>
<dbReference type="PANTHER" id="PTHR19303:SF74">
    <property type="entry name" value="POGO TRANSPOSABLE ELEMENT WITH KRAB DOMAIN"/>
    <property type="match status" value="1"/>
</dbReference>
<dbReference type="GO" id="GO:0005634">
    <property type="term" value="C:nucleus"/>
    <property type="evidence" value="ECO:0007669"/>
    <property type="project" value="TreeGrafter"/>
</dbReference>
<accession>A0A4Y2L506</accession>
<dbReference type="GO" id="GO:0003677">
    <property type="term" value="F:DNA binding"/>
    <property type="evidence" value="ECO:0007669"/>
    <property type="project" value="TreeGrafter"/>
</dbReference>
<dbReference type="InterPro" id="IPR050863">
    <property type="entry name" value="CenT-Element_Derived"/>
</dbReference>
<keyword evidence="3" id="KW-1185">Reference proteome</keyword>
<feature type="non-terminal residue" evidence="2">
    <location>
        <position position="1"/>
    </location>
</feature>
<name>A0A4Y2L506_ARAVE</name>
<comment type="caution">
    <text evidence="2">The sequence shown here is derived from an EMBL/GenBank/DDBJ whole genome shotgun (WGS) entry which is preliminary data.</text>
</comment>
<organism evidence="2 3">
    <name type="scientific">Araneus ventricosus</name>
    <name type="common">Orbweaver spider</name>
    <name type="synonym">Epeira ventricosa</name>
    <dbReference type="NCBI Taxonomy" id="182803"/>
    <lineage>
        <taxon>Eukaryota</taxon>
        <taxon>Metazoa</taxon>
        <taxon>Ecdysozoa</taxon>
        <taxon>Arthropoda</taxon>
        <taxon>Chelicerata</taxon>
        <taxon>Arachnida</taxon>
        <taxon>Araneae</taxon>
        <taxon>Araneomorphae</taxon>
        <taxon>Entelegynae</taxon>
        <taxon>Araneoidea</taxon>
        <taxon>Araneidae</taxon>
        <taxon>Araneus</taxon>
    </lineage>
</organism>
<dbReference type="InterPro" id="IPR036397">
    <property type="entry name" value="RNaseH_sf"/>
</dbReference>
<dbReference type="OrthoDB" id="6436443at2759"/>
<dbReference type="PANTHER" id="PTHR19303">
    <property type="entry name" value="TRANSPOSON"/>
    <property type="match status" value="1"/>
</dbReference>
<dbReference type="Gene3D" id="3.30.420.10">
    <property type="entry name" value="Ribonuclease H-like superfamily/Ribonuclease H"/>
    <property type="match status" value="1"/>
</dbReference>
<dbReference type="AlphaFoldDB" id="A0A4Y2L506"/>
<sequence length="114" mass="13152">YDRIPQRVAEAMPPNWAIGKSENGWMTQETFYEYITNIFDTYLRKEGIQTPVILFMDGHSSHLSLHLSTFCMAHGIELVALLPNATHLLQPMDVAVFHDLKTSWRLVDNEFSNK</sequence>
<evidence type="ECO:0000259" key="1">
    <source>
        <dbReference type="Pfam" id="PF03184"/>
    </source>
</evidence>
<feature type="domain" description="DDE-1" evidence="1">
    <location>
        <begin position="11"/>
        <end position="105"/>
    </location>
</feature>
<dbReference type="Pfam" id="PF03184">
    <property type="entry name" value="DDE_1"/>
    <property type="match status" value="1"/>
</dbReference>
<evidence type="ECO:0000313" key="3">
    <source>
        <dbReference type="Proteomes" id="UP000499080"/>
    </source>
</evidence>
<dbReference type="InterPro" id="IPR004875">
    <property type="entry name" value="DDE_SF_endonuclease_dom"/>
</dbReference>
<dbReference type="Proteomes" id="UP000499080">
    <property type="component" value="Unassembled WGS sequence"/>
</dbReference>
<protein>
    <recommendedName>
        <fullName evidence="1">DDE-1 domain-containing protein</fullName>
    </recommendedName>
</protein>
<proteinExistence type="predicted"/>
<reference evidence="2 3" key="1">
    <citation type="journal article" date="2019" name="Sci. Rep.">
        <title>Orb-weaving spider Araneus ventricosus genome elucidates the spidroin gene catalogue.</title>
        <authorList>
            <person name="Kono N."/>
            <person name="Nakamura H."/>
            <person name="Ohtoshi R."/>
            <person name="Moran D.A.P."/>
            <person name="Shinohara A."/>
            <person name="Yoshida Y."/>
            <person name="Fujiwara M."/>
            <person name="Mori M."/>
            <person name="Tomita M."/>
            <person name="Arakawa K."/>
        </authorList>
    </citation>
    <scope>NUCLEOTIDE SEQUENCE [LARGE SCALE GENOMIC DNA]</scope>
</reference>
<dbReference type="EMBL" id="BGPR01275204">
    <property type="protein sequence ID" value="GBN09300.1"/>
    <property type="molecule type" value="Genomic_DNA"/>
</dbReference>
<evidence type="ECO:0000313" key="2">
    <source>
        <dbReference type="EMBL" id="GBN09300.1"/>
    </source>
</evidence>